<keyword evidence="3" id="KW-1185">Reference proteome</keyword>
<reference evidence="2 3" key="1">
    <citation type="journal article" date="2016" name="Mol. Biol. Evol.">
        <title>Comparative Genomics of Early-Diverging Mushroom-Forming Fungi Provides Insights into the Origins of Lignocellulose Decay Capabilities.</title>
        <authorList>
            <person name="Nagy L.G."/>
            <person name="Riley R."/>
            <person name="Tritt A."/>
            <person name="Adam C."/>
            <person name="Daum C."/>
            <person name="Floudas D."/>
            <person name="Sun H."/>
            <person name="Yadav J.S."/>
            <person name="Pangilinan J."/>
            <person name="Larsson K.H."/>
            <person name="Matsuura K."/>
            <person name="Barry K."/>
            <person name="Labutti K."/>
            <person name="Kuo R."/>
            <person name="Ohm R.A."/>
            <person name="Bhattacharya S.S."/>
            <person name="Shirouzu T."/>
            <person name="Yoshinaga Y."/>
            <person name="Martin F.M."/>
            <person name="Grigoriev I.V."/>
            <person name="Hibbett D.S."/>
        </authorList>
    </citation>
    <scope>NUCLEOTIDE SEQUENCE [LARGE SCALE GENOMIC DNA]</scope>
    <source>
        <strain evidence="2 3">CBS 109695</strain>
    </source>
</reference>
<accession>A0A165XH62</accession>
<gene>
    <name evidence="2" type="ORF">FIBSPDRAFT_261736</name>
</gene>
<proteinExistence type="predicted"/>
<feature type="region of interest" description="Disordered" evidence="1">
    <location>
        <begin position="111"/>
        <end position="135"/>
    </location>
</feature>
<evidence type="ECO:0000313" key="3">
    <source>
        <dbReference type="Proteomes" id="UP000076532"/>
    </source>
</evidence>
<evidence type="ECO:0000313" key="2">
    <source>
        <dbReference type="EMBL" id="KZP08540.1"/>
    </source>
</evidence>
<dbReference type="Proteomes" id="UP000076532">
    <property type="component" value="Unassembled WGS sequence"/>
</dbReference>
<organism evidence="2 3">
    <name type="scientific">Athelia psychrophila</name>
    <dbReference type="NCBI Taxonomy" id="1759441"/>
    <lineage>
        <taxon>Eukaryota</taxon>
        <taxon>Fungi</taxon>
        <taxon>Dikarya</taxon>
        <taxon>Basidiomycota</taxon>
        <taxon>Agaricomycotina</taxon>
        <taxon>Agaricomycetes</taxon>
        <taxon>Agaricomycetidae</taxon>
        <taxon>Atheliales</taxon>
        <taxon>Atheliaceae</taxon>
        <taxon>Athelia</taxon>
    </lineage>
</organism>
<feature type="region of interest" description="Disordered" evidence="1">
    <location>
        <begin position="1"/>
        <end position="81"/>
    </location>
</feature>
<sequence>MGPCYPSCRTTSHPASMVQLPPTRSPPPGRALESQLSSQPRVGLRRNPNHPPHILIQEAPSSLGASSARCRRSPSMPFPSRISRTSICSGASKCRSELLIRTTAMQITTPRSPSAIRRGDGTASTGSRYSSPSASPIIGVGRAIEGYGSPLGHRGRRRWRTRAPTAPATGVGVGIATQVEKYLRQTIKRRISMMR</sequence>
<protein>
    <submittedName>
        <fullName evidence="2">Uncharacterized protein</fullName>
    </submittedName>
</protein>
<dbReference type="EMBL" id="KV417719">
    <property type="protein sequence ID" value="KZP08540.1"/>
    <property type="molecule type" value="Genomic_DNA"/>
</dbReference>
<feature type="compositionally biased region" description="Polar residues" evidence="1">
    <location>
        <begin position="122"/>
        <end position="134"/>
    </location>
</feature>
<evidence type="ECO:0000256" key="1">
    <source>
        <dbReference type="SAM" id="MobiDB-lite"/>
    </source>
</evidence>
<name>A0A165XH62_9AGAM</name>
<dbReference type="AlphaFoldDB" id="A0A165XH62"/>